<keyword evidence="1" id="KW-0175">Coiled coil</keyword>
<accession>A0A2S9ENQ2</accession>
<organism evidence="2 3">
    <name type="scientific">Pseudomonas poae</name>
    <dbReference type="NCBI Taxonomy" id="200451"/>
    <lineage>
        <taxon>Bacteria</taxon>
        <taxon>Pseudomonadati</taxon>
        <taxon>Pseudomonadota</taxon>
        <taxon>Gammaproteobacteria</taxon>
        <taxon>Pseudomonadales</taxon>
        <taxon>Pseudomonadaceae</taxon>
        <taxon>Pseudomonas</taxon>
    </lineage>
</organism>
<feature type="coiled-coil region" evidence="1">
    <location>
        <begin position="72"/>
        <end position="99"/>
    </location>
</feature>
<gene>
    <name evidence="2" type="ORF">CQZ99_15485</name>
</gene>
<dbReference type="Proteomes" id="UP000238045">
    <property type="component" value="Unassembled WGS sequence"/>
</dbReference>
<sequence length="152" mass="15925">MLVFAVNNPLIHVPTAPTVSDVKSVAVADEKDASAPSAAEGIKVTISPDAFKAAKSASTDSDIDESGLDDNVKQILKMIRKLKQQIDEKLAELQAVAVDQSLTPEERQAKTATLQSAISSLQAGLITAEGSLAKAMKGMSPEQLGKVLALSR</sequence>
<dbReference type="EMBL" id="PCQL01000015">
    <property type="protein sequence ID" value="PRC17024.1"/>
    <property type="molecule type" value="Genomic_DNA"/>
</dbReference>
<proteinExistence type="predicted"/>
<keyword evidence="3" id="KW-1185">Reference proteome</keyword>
<dbReference type="AlphaFoldDB" id="A0A2S9ENQ2"/>
<name>A0A2S9ENQ2_9PSED</name>
<comment type="caution">
    <text evidence="2">The sequence shown here is derived from an EMBL/GenBank/DDBJ whole genome shotgun (WGS) entry which is preliminary data.</text>
</comment>
<evidence type="ECO:0008006" key="4">
    <source>
        <dbReference type="Google" id="ProtNLM"/>
    </source>
</evidence>
<evidence type="ECO:0000256" key="1">
    <source>
        <dbReference type="SAM" id="Coils"/>
    </source>
</evidence>
<reference evidence="2 3" key="1">
    <citation type="submission" date="2017-09" db="EMBL/GenBank/DDBJ databases">
        <title>Genomic, metabolic, and phenotypic characteristics of bacterial isolates from the natural microbiome of the model nematode Caenorhabditis elegans.</title>
        <authorList>
            <person name="Zimmermann J."/>
            <person name="Obeng N."/>
            <person name="Yang W."/>
            <person name="Obeng O."/>
            <person name="Kissoyan K."/>
            <person name="Pees B."/>
            <person name="Dirksen P."/>
            <person name="Hoppner M."/>
            <person name="Franke A."/>
            <person name="Rosenstiel P."/>
            <person name="Leippe M."/>
            <person name="Dierking K."/>
            <person name="Kaleta C."/>
            <person name="Schulenburg H."/>
        </authorList>
    </citation>
    <scope>NUCLEOTIDE SEQUENCE [LARGE SCALE GENOMIC DNA]</scope>
    <source>
        <strain evidence="2 3">MYb117</strain>
    </source>
</reference>
<dbReference type="RefSeq" id="WP_105697545.1">
    <property type="nucleotide sequence ID" value="NZ_CP159260.1"/>
</dbReference>
<evidence type="ECO:0000313" key="3">
    <source>
        <dbReference type="Proteomes" id="UP000238045"/>
    </source>
</evidence>
<evidence type="ECO:0000313" key="2">
    <source>
        <dbReference type="EMBL" id="PRC17024.1"/>
    </source>
</evidence>
<protein>
    <recommendedName>
        <fullName evidence="4">Chemotaxis protein</fullName>
    </recommendedName>
</protein>